<reference evidence="4" key="1">
    <citation type="submission" date="2022-08" db="UniProtKB">
        <authorList>
            <consortium name="EnsemblMetazoa"/>
        </authorList>
    </citation>
    <scope>IDENTIFICATION</scope>
    <source>
        <strain evidence="4">05x7-T-G4-1.051#20</strain>
    </source>
</reference>
<evidence type="ECO:0000256" key="1">
    <source>
        <dbReference type="SAM" id="MobiDB-lite"/>
    </source>
</evidence>
<dbReference type="Pfam" id="PF20469">
    <property type="entry name" value="OLD-like_TOPRIM"/>
    <property type="match status" value="1"/>
</dbReference>
<evidence type="ECO:0000259" key="2">
    <source>
        <dbReference type="Pfam" id="PF13304"/>
    </source>
</evidence>
<dbReference type="Gene3D" id="3.40.50.300">
    <property type="entry name" value="P-loop containing nucleotide triphosphate hydrolases"/>
    <property type="match status" value="1"/>
</dbReference>
<dbReference type="OrthoDB" id="6160474at2759"/>
<dbReference type="SUPFAM" id="SSF52540">
    <property type="entry name" value="P-loop containing nucleoside triphosphate hydrolases"/>
    <property type="match status" value="1"/>
</dbReference>
<dbReference type="PANTHER" id="PTHR43581">
    <property type="entry name" value="ATP/GTP PHOSPHATASE"/>
    <property type="match status" value="1"/>
</dbReference>
<name>A0A8W8L770_MAGGI</name>
<dbReference type="InterPro" id="IPR034139">
    <property type="entry name" value="TOPRIM_OLD"/>
</dbReference>
<proteinExistence type="predicted"/>
<feature type="domain" description="OLD protein-like TOPRIM" evidence="3">
    <location>
        <begin position="413"/>
        <end position="491"/>
    </location>
</feature>
<evidence type="ECO:0008006" key="6">
    <source>
        <dbReference type="Google" id="ProtNLM"/>
    </source>
</evidence>
<dbReference type="GO" id="GO:0016887">
    <property type="term" value="F:ATP hydrolysis activity"/>
    <property type="evidence" value="ECO:0007669"/>
    <property type="project" value="InterPro"/>
</dbReference>
<dbReference type="InterPro" id="IPR003959">
    <property type="entry name" value="ATPase_AAA_core"/>
</dbReference>
<accession>A0A8W8L770</accession>
<dbReference type="GO" id="GO:0005524">
    <property type="term" value="F:ATP binding"/>
    <property type="evidence" value="ECO:0007669"/>
    <property type="project" value="InterPro"/>
</dbReference>
<evidence type="ECO:0000313" key="5">
    <source>
        <dbReference type="Proteomes" id="UP000005408"/>
    </source>
</evidence>
<dbReference type="InterPro" id="IPR051396">
    <property type="entry name" value="Bact_Antivir_Def_Nuclease"/>
</dbReference>
<keyword evidence="5" id="KW-1185">Reference proteome</keyword>
<dbReference type="EnsemblMetazoa" id="G26228.2">
    <property type="protein sequence ID" value="G26228.2:cds"/>
    <property type="gene ID" value="G26228"/>
</dbReference>
<dbReference type="PANTHER" id="PTHR43581:SF2">
    <property type="entry name" value="EXCINUCLEASE ATPASE SUBUNIT"/>
    <property type="match status" value="1"/>
</dbReference>
<feature type="region of interest" description="Disordered" evidence="1">
    <location>
        <begin position="30"/>
        <end position="54"/>
    </location>
</feature>
<sequence>MLKSITLENFVHFKDRTVIDFDTTPRVKQSKASLHKEATSSNTSENKKQRRDAEKEVASGWNTLNIFVGANFCGKSTVIELIRRCMTDEINVSVTNSFDDNSFAYVFCQFNLSPYDEVISGIIKEPGNDVMYKVFIYSAKNDTFLRSKSSESIATYSGLVHEADDKEAIHSIVEKESVNIIQLLHLIKSSNTQKDCLPEEPSWKTIENKYVSTLPLRGIGMVQWTRSEKIKKEYKESNYKMACDRAEVISTLLSEDHRDDVDEQLEGEIFRFITYPETFKFIKKDGLLYVQHNESEFPLLKTSEGILEAKLTSLLLAHKHIQTLCLEDPDRGMHPQMIERLKTMMYMHVTSYKKTIIVVTHSPYFIDSITIDKTHVFFRKKTASNSYECSVKNAGKNKELSKVSDIETLRTLLFSTKVLLVEGPIDKEVVQGIFTQYKCNLLERGVIGMNELYKDITTSQIIPVGGCENTKKIQSFCYFINLPCLCLWDLDKVVKFDKQTCKIQDFLEIGNVNKDKLKAKYFDKELSYLIGCDEDFETISTSLEQRKMFVWRHGTVEDAILSSRNRYEEICSSINCPSLTNKSLKKKLKERLDEKERRTFYSQLMEVSEIQRFIRFMEKEENKRFNN</sequence>
<evidence type="ECO:0000259" key="3">
    <source>
        <dbReference type="Pfam" id="PF20469"/>
    </source>
</evidence>
<protein>
    <recommendedName>
        <fullName evidence="6">ATPase AAA-type core domain-containing protein</fullName>
    </recommendedName>
</protein>
<feature type="compositionally biased region" description="Basic and acidic residues" evidence="1">
    <location>
        <begin position="45"/>
        <end position="54"/>
    </location>
</feature>
<dbReference type="Pfam" id="PF13304">
    <property type="entry name" value="AAA_21"/>
    <property type="match status" value="1"/>
</dbReference>
<organism evidence="4 5">
    <name type="scientific">Magallana gigas</name>
    <name type="common">Pacific oyster</name>
    <name type="synonym">Crassostrea gigas</name>
    <dbReference type="NCBI Taxonomy" id="29159"/>
    <lineage>
        <taxon>Eukaryota</taxon>
        <taxon>Metazoa</taxon>
        <taxon>Spiralia</taxon>
        <taxon>Lophotrochozoa</taxon>
        <taxon>Mollusca</taxon>
        <taxon>Bivalvia</taxon>
        <taxon>Autobranchia</taxon>
        <taxon>Pteriomorphia</taxon>
        <taxon>Ostreida</taxon>
        <taxon>Ostreoidea</taxon>
        <taxon>Ostreidae</taxon>
        <taxon>Magallana</taxon>
    </lineage>
</organism>
<dbReference type="AlphaFoldDB" id="A0A8W8L770"/>
<dbReference type="InterPro" id="IPR027417">
    <property type="entry name" value="P-loop_NTPase"/>
</dbReference>
<feature type="domain" description="ATPase AAA-type core" evidence="2">
    <location>
        <begin position="290"/>
        <end position="367"/>
    </location>
</feature>
<dbReference type="Proteomes" id="UP000005408">
    <property type="component" value="Unassembled WGS sequence"/>
</dbReference>
<evidence type="ECO:0000313" key="4">
    <source>
        <dbReference type="EnsemblMetazoa" id="G26228.2:cds"/>
    </source>
</evidence>